<feature type="compositionally biased region" description="Low complexity" evidence="1">
    <location>
        <begin position="179"/>
        <end position="189"/>
    </location>
</feature>
<accession>A0A0J5X8L3</accession>
<gene>
    <name evidence="2" type="ORF">VL15_07255</name>
</gene>
<feature type="compositionally biased region" description="Low complexity" evidence="1">
    <location>
        <begin position="159"/>
        <end position="170"/>
    </location>
</feature>
<reference evidence="2 3" key="1">
    <citation type="submission" date="2015-05" db="EMBL/GenBank/DDBJ databases">
        <title>Draft genome of Burkholderia cepacia LK29.</title>
        <authorList>
            <person name="Chan X.Y."/>
        </authorList>
    </citation>
    <scope>NUCLEOTIDE SEQUENCE [LARGE SCALE GENOMIC DNA]</scope>
    <source>
        <strain evidence="2 3">LK29</strain>
    </source>
</reference>
<name>A0A0J5X8L3_BURCE</name>
<organism evidence="2 3">
    <name type="scientific">Burkholderia cepacia</name>
    <name type="common">Pseudomonas cepacia</name>
    <dbReference type="NCBI Taxonomy" id="292"/>
    <lineage>
        <taxon>Bacteria</taxon>
        <taxon>Pseudomonadati</taxon>
        <taxon>Pseudomonadota</taxon>
        <taxon>Betaproteobacteria</taxon>
        <taxon>Burkholderiales</taxon>
        <taxon>Burkholderiaceae</taxon>
        <taxon>Burkholderia</taxon>
        <taxon>Burkholderia cepacia complex</taxon>
    </lineage>
</organism>
<protein>
    <submittedName>
        <fullName evidence="2">Uncharacterized protein</fullName>
    </submittedName>
</protein>
<dbReference type="EMBL" id="LDWR01000012">
    <property type="protein sequence ID" value="KML60901.1"/>
    <property type="molecule type" value="Genomic_DNA"/>
</dbReference>
<comment type="caution">
    <text evidence="2">The sequence shown here is derived from an EMBL/GenBank/DDBJ whole genome shotgun (WGS) entry which is preliminary data.</text>
</comment>
<dbReference type="PATRIC" id="fig|292.27.peg.839"/>
<evidence type="ECO:0000313" key="2">
    <source>
        <dbReference type="EMBL" id="KML60901.1"/>
    </source>
</evidence>
<dbReference type="Proteomes" id="UP000036338">
    <property type="component" value="Unassembled WGS sequence"/>
</dbReference>
<dbReference type="AlphaFoldDB" id="A0A0J5X8L3"/>
<proteinExistence type="predicted"/>
<evidence type="ECO:0000313" key="3">
    <source>
        <dbReference type="Proteomes" id="UP000036338"/>
    </source>
</evidence>
<dbReference type="RefSeq" id="WP_048244414.1">
    <property type="nucleotide sequence ID" value="NZ_LDWR01000012.1"/>
</dbReference>
<evidence type="ECO:0000256" key="1">
    <source>
        <dbReference type="SAM" id="MobiDB-lite"/>
    </source>
</evidence>
<feature type="region of interest" description="Disordered" evidence="1">
    <location>
        <begin position="159"/>
        <end position="193"/>
    </location>
</feature>
<sequence length="206" mass="20989">MAKITDPVTTGVTDVRADSTLDGAAPADPLAAIAQEEIDANEAIAAKVAANAQAEADAMMGDLVQGWQEACRHGADIITAAFDGLKPVWTPERMDNLGAALARADAHYGWGGAGRLLGHPLLGVGVAALPVAIGTAQFVKLERERLAVQRVEAGRRLAAGNPHAAAAPSTPAAPPGEPAPARAPRGPTPDMGAAIDTALARDTFMQ</sequence>